<feature type="compositionally biased region" description="Basic and acidic residues" evidence="1">
    <location>
        <begin position="1"/>
        <end position="12"/>
    </location>
</feature>
<proteinExistence type="predicted"/>
<dbReference type="EMBL" id="JAFNLL010000067">
    <property type="protein sequence ID" value="MBO1269889.1"/>
    <property type="molecule type" value="Genomic_DNA"/>
</dbReference>
<name>A0A939HFF6_9MICC</name>
<comment type="caution">
    <text evidence="2">The sequence shown here is derived from an EMBL/GenBank/DDBJ whole genome shotgun (WGS) entry which is preliminary data.</text>
</comment>
<dbReference type="Proteomes" id="UP000664164">
    <property type="component" value="Unassembled WGS sequence"/>
</dbReference>
<accession>A0A939HFF6</accession>
<evidence type="ECO:0000256" key="1">
    <source>
        <dbReference type="SAM" id="MobiDB-lite"/>
    </source>
</evidence>
<feature type="region of interest" description="Disordered" evidence="1">
    <location>
        <begin position="1"/>
        <end position="50"/>
    </location>
</feature>
<sequence>MYEMKRMGRDSAELTALSDHLTAHGIAPEMPAGPLPDMSSKRNATNHGAS</sequence>
<feature type="compositionally biased region" description="Polar residues" evidence="1">
    <location>
        <begin position="41"/>
        <end position="50"/>
    </location>
</feature>
<dbReference type="AlphaFoldDB" id="A0A939HFF6"/>
<evidence type="ECO:0000313" key="2">
    <source>
        <dbReference type="EMBL" id="MBO1269889.1"/>
    </source>
</evidence>
<gene>
    <name evidence="2" type="ORF">J1902_18325</name>
</gene>
<organism evidence="2 3">
    <name type="scientific">Arthrobacter cavernae</name>
    <dbReference type="NCBI Taxonomy" id="2817681"/>
    <lineage>
        <taxon>Bacteria</taxon>
        <taxon>Bacillati</taxon>
        <taxon>Actinomycetota</taxon>
        <taxon>Actinomycetes</taxon>
        <taxon>Micrococcales</taxon>
        <taxon>Micrococcaceae</taxon>
        <taxon>Arthrobacter</taxon>
    </lineage>
</organism>
<keyword evidence="3" id="KW-1185">Reference proteome</keyword>
<reference evidence="2" key="1">
    <citation type="submission" date="2021-03" db="EMBL/GenBank/DDBJ databases">
        <title>A new species, PO-11, isolated from a karst cave deposit.</title>
        <authorList>
            <person name="Zhaoxiaoyong W."/>
        </authorList>
    </citation>
    <scope>NUCLEOTIDE SEQUENCE</scope>
    <source>
        <strain evidence="2">PO-11</strain>
    </source>
</reference>
<dbReference type="RefSeq" id="WP_207617810.1">
    <property type="nucleotide sequence ID" value="NZ_JAFNLL010000067.1"/>
</dbReference>
<protein>
    <submittedName>
        <fullName evidence="2">Uncharacterized protein</fullName>
    </submittedName>
</protein>
<evidence type="ECO:0000313" key="3">
    <source>
        <dbReference type="Proteomes" id="UP000664164"/>
    </source>
</evidence>